<proteinExistence type="predicted"/>
<feature type="signal peptide" evidence="1">
    <location>
        <begin position="1"/>
        <end position="22"/>
    </location>
</feature>
<dbReference type="AlphaFoldDB" id="A0A5B2VFZ1"/>
<keyword evidence="3" id="KW-1185">Reference proteome</keyword>
<reference evidence="2 3" key="1">
    <citation type="submission" date="2019-09" db="EMBL/GenBank/DDBJ databases">
        <title>Salinarimonas rosea gen. nov., sp. nov., a new member of the a-2 subgroup of the Proteobacteria.</title>
        <authorList>
            <person name="Liu J."/>
        </authorList>
    </citation>
    <scope>NUCLEOTIDE SEQUENCE [LARGE SCALE GENOMIC DNA]</scope>
    <source>
        <strain evidence="2 3">BN140002</strain>
    </source>
</reference>
<protein>
    <recommendedName>
        <fullName evidence="4">Glycine zipper domain-containing protein</fullName>
    </recommendedName>
</protein>
<comment type="caution">
    <text evidence="2">The sequence shown here is derived from an EMBL/GenBank/DDBJ whole genome shotgun (WGS) entry which is preliminary data.</text>
</comment>
<evidence type="ECO:0000313" key="2">
    <source>
        <dbReference type="EMBL" id="KAA2237785.1"/>
    </source>
</evidence>
<evidence type="ECO:0000256" key="1">
    <source>
        <dbReference type="SAM" id="SignalP"/>
    </source>
</evidence>
<name>A0A5B2VFZ1_9HYPH</name>
<dbReference type="EMBL" id="VUOA01000018">
    <property type="protein sequence ID" value="KAA2237785.1"/>
    <property type="molecule type" value="Genomic_DNA"/>
</dbReference>
<feature type="chain" id="PRO_5023061891" description="Glycine zipper domain-containing protein" evidence="1">
    <location>
        <begin position="23"/>
        <end position="192"/>
    </location>
</feature>
<dbReference type="Proteomes" id="UP000323142">
    <property type="component" value="Unassembled WGS sequence"/>
</dbReference>
<reference evidence="2 3" key="2">
    <citation type="submission" date="2019-09" db="EMBL/GenBank/DDBJ databases">
        <authorList>
            <person name="Jin C."/>
        </authorList>
    </citation>
    <scope>NUCLEOTIDE SEQUENCE [LARGE SCALE GENOMIC DNA]</scope>
    <source>
        <strain evidence="2 3">BN140002</strain>
    </source>
</reference>
<evidence type="ECO:0008006" key="4">
    <source>
        <dbReference type="Google" id="ProtNLM"/>
    </source>
</evidence>
<gene>
    <name evidence="2" type="ORF">F0L46_08915</name>
</gene>
<accession>A0A5B2VFZ1</accession>
<dbReference type="RefSeq" id="WP_149816775.1">
    <property type="nucleotide sequence ID" value="NZ_VUOA01000018.1"/>
</dbReference>
<sequence>MIRKTAFAATLLSLAFVGSASAQVLVATDPITGAVTGTSAGAVQGAAVAGPVGAVVGAPVGFVAGAVAGTAGAIGTVASALVGVPVYGTTYAYAPARPVYYAQAGYPVATSTTVIREPVAARTVYVAPRRTAVRTAYVGPRRAHARRVVYRDGHSYRRVSVRSHRSAGYRNAGYRSGEAHGRMGGYYHARNY</sequence>
<organism evidence="2 3">
    <name type="scientific">Salinarimonas soli</name>
    <dbReference type="NCBI Taxonomy" id="1638099"/>
    <lineage>
        <taxon>Bacteria</taxon>
        <taxon>Pseudomonadati</taxon>
        <taxon>Pseudomonadota</taxon>
        <taxon>Alphaproteobacteria</taxon>
        <taxon>Hyphomicrobiales</taxon>
        <taxon>Salinarimonadaceae</taxon>
        <taxon>Salinarimonas</taxon>
    </lineage>
</organism>
<keyword evidence="1" id="KW-0732">Signal</keyword>
<evidence type="ECO:0000313" key="3">
    <source>
        <dbReference type="Proteomes" id="UP000323142"/>
    </source>
</evidence>